<dbReference type="AlphaFoldDB" id="A0AA49JVS9"/>
<dbReference type="GO" id="GO:0022857">
    <property type="term" value="F:transmembrane transporter activity"/>
    <property type="evidence" value="ECO:0007669"/>
    <property type="project" value="TreeGrafter"/>
</dbReference>
<reference evidence="10" key="1">
    <citation type="submission" date="2023-07" db="EMBL/GenBank/DDBJ databases">
        <authorList>
            <person name="Haufschild T."/>
            <person name="Kallscheuer N."/>
            <person name="Hammer J."/>
            <person name="Kohn T."/>
            <person name="Kabuu M."/>
            <person name="Jogler M."/>
            <person name="Wohfarth N."/>
            <person name="Heuer A."/>
            <person name="Rohde M."/>
            <person name="van Teeseling M.C.F."/>
            <person name="Jogler C."/>
        </authorList>
    </citation>
    <scope>NUCLEOTIDE SEQUENCE</scope>
    <source>
        <strain evidence="10">Strain 138</strain>
        <strain evidence="11">Strain 318</strain>
    </source>
</reference>
<evidence type="ECO:0000256" key="3">
    <source>
        <dbReference type="ARBA" id="ARBA00022692"/>
    </source>
</evidence>
<gene>
    <name evidence="10" type="ORF">Strain138_002235</name>
    <name evidence="11" type="ORF">Strain318_002234</name>
</gene>
<evidence type="ECO:0000256" key="7">
    <source>
        <dbReference type="SAM" id="Phobius"/>
    </source>
</evidence>
<feature type="transmembrane region" description="Helical" evidence="7">
    <location>
        <begin position="273"/>
        <end position="298"/>
    </location>
</feature>
<dbReference type="Pfam" id="PF02687">
    <property type="entry name" value="FtsX"/>
    <property type="match status" value="2"/>
</dbReference>
<sequence>MRLDLRYVLRSLLRAPGFALAVILTLGLGIGANTAIFSVVRGVLLKPLPHRDGDKLLYLRHTVAASGDDIAFSVPEINDFRRESRTLAQIAEYSPLTLNFVDENAASQIDVGLVTGNYLSVMGLAPIMGRSFTDGDDGAGAAPVIMLTHGYWQTYFAGDPNVVGRTLRIGGRNVEVIGVLQPAPFFPGRFDALMNMSISEHHVSALMQDGRTHRMTQVIARMSPDATLEQARQDVATITARQHEQFPEMYDKASGYGVTVTPFKEVLGADARLTLFLLVGVAAFVLIIACANVANLALMRGVRREHELTLRAALGAGTDRIRRLLIAENVVLALSGALLGIGIAYAGVGMLSAITARVSPRADEIAVDGVVLAFTLGLSLVVALILSFVPRIGDDNALAAGLQAGTTKSTGGVRRRRLQQALVVTQVAVTVILLTGTGLLVRSMQRLAAVDPGLDTHNVLTMEVPFDFTADDPVITRQRHAQMVTELDALPQVEVVGMGSTTPLRRAGFQLELKVEGRPQNPGEPIPTAEYRTADPTYFRASGIRIIEGRGLQSTDRAGAENVVVINQTLATRLWPDQSAVGRRLAWTGDVLRFIGMAENEFRTVVGVVADTKDGGLDAAPIGAVFLPTEQSIFPPGTIVLRANVDPTTLAPTAREIVRSIAPAQPIENVLPLDAIRDESIGPRRLNVLLVGSFGFLALVIATIGIAAVLAFSVTARTNEIGIRMSLGAAPGRVQRMILGEGGTLLGIGLLLGVVGSLALSRLMQGLLYGVPPHDPLTLALVAAGVAGIGLAACWLPALRASRIQPNEALRAG</sequence>
<protein>
    <submittedName>
        <fullName evidence="10">ABC transporter permease</fullName>
    </submittedName>
</protein>
<dbReference type="NCBIfam" id="TIGR03434">
    <property type="entry name" value="ADOP"/>
    <property type="match status" value="1"/>
</dbReference>
<evidence type="ECO:0000256" key="2">
    <source>
        <dbReference type="ARBA" id="ARBA00022475"/>
    </source>
</evidence>
<feature type="transmembrane region" description="Helical" evidence="7">
    <location>
        <begin position="12"/>
        <end position="32"/>
    </location>
</feature>
<dbReference type="RefSeq" id="WP_367885791.1">
    <property type="nucleotide sequence ID" value="NZ_CP130612.1"/>
</dbReference>
<evidence type="ECO:0000256" key="5">
    <source>
        <dbReference type="ARBA" id="ARBA00023136"/>
    </source>
</evidence>
<dbReference type="InterPro" id="IPR050250">
    <property type="entry name" value="Macrolide_Exporter_MacB"/>
</dbReference>
<comment type="subcellular location">
    <subcellularLocation>
        <location evidence="1">Cell membrane</location>
        <topology evidence="1">Multi-pass membrane protein</topology>
    </subcellularLocation>
</comment>
<keyword evidence="12" id="KW-1185">Reference proteome</keyword>
<dbReference type="InterPro" id="IPR025857">
    <property type="entry name" value="MacB_PCD"/>
</dbReference>
<organism evidence="10">
    <name type="scientific">Pseudogemmatithrix spongiicola</name>
    <dbReference type="NCBI Taxonomy" id="3062599"/>
    <lineage>
        <taxon>Bacteria</taxon>
        <taxon>Pseudomonadati</taxon>
        <taxon>Gemmatimonadota</taxon>
        <taxon>Gemmatimonadia</taxon>
        <taxon>Gemmatimonadales</taxon>
        <taxon>Gemmatimonadaceae</taxon>
        <taxon>Pseudogemmatithrix</taxon>
    </lineage>
</organism>
<feature type="transmembrane region" description="Helical" evidence="7">
    <location>
        <begin position="688"/>
        <end position="716"/>
    </location>
</feature>
<evidence type="ECO:0000256" key="6">
    <source>
        <dbReference type="ARBA" id="ARBA00038076"/>
    </source>
</evidence>
<proteinExistence type="inferred from homology"/>
<evidence type="ECO:0000313" key="10">
    <source>
        <dbReference type="EMBL" id="WKW12924.1"/>
    </source>
</evidence>
<accession>A0AA49JVS9</accession>
<feature type="domain" description="MacB-like periplasmic core" evidence="9">
    <location>
        <begin position="428"/>
        <end position="643"/>
    </location>
</feature>
<dbReference type="Proteomes" id="UP001229955">
    <property type="component" value="Chromosome"/>
</dbReference>
<evidence type="ECO:0000259" key="9">
    <source>
        <dbReference type="Pfam" id="PF12704"/>
    </source>
</evidence>
<dbReference type="PANTHER" id="PTHR30572:SF4">
    <property type="entry name" value="ABC TRANSPORTER PERMEASE YTRF"/>
    <property type="match status" value="1"/>
</dbReference>
<feature type="domain" description="ABC3 transporter permease C-terminal" evidence="8">
    <location>
        <begin position="693"/>
        <end position="806"/>
    </location>
</feature>
<feature type="transmembrane region" description="Helical" evidence="7">
    <location>
        <begin position="737"/>
        <end position="759"/>
    </location>
</feature>
<comment type="similarity">
    <text evidence="6">Belongs to the ABC-4 integral membrane protein family.</text>
</comment>
<keyword evidence="5 7" id="KW-0472">Membrane</keyword>
<feature type="transmembrane region" description="Helical" evidence="7">
    <location>
        <begin position="779"/>
        <end position="799"/>
    </location>
</feature>
<dbReference type="InterPro" id="IPR017800">
    <property type="entry name" value="ADOP"/>
</dbReference>
<feature type="transmembrane region" description="Helical" evidence="7">
    <location>
        <begin position="421"/>
        <end position="441"/>
    </location>
</feature>
<evidence type="ECO:0000256" key="4">
    <source>
        <dbReference type="ARBA" id="ARBA00022989"/>
    </source>
</evidence>
<feature type="domain" description="MacB-like periplasmic core" evidence="9">
    <location>
        <begin position="22"/>
        <end position="237"/>
    </location>
</feature>
<feature type="domain" description="ABC3 transporter permease C-terminal" evidence="8">
    <location>
        <begin position="281"/>
        <end position="391"/>
    </location>
</feature>
<dbReference type="Pfam" id="PF12704">
    <property type="entry name" value="MacB_PCD"/>
    <property type="match status" value="2"/>
</dbReference>
<name>A0AA49JVS9_9BACT</name>
<feature type="transmembrane region" description="Helical" evidence="7">
    <location>
        <begin position="365"/>
        <end position="389"/>
    </location>
</feature>
<feature type="transmembrane region" description="Helical" evidence="7">
    <location>
        <begin position="330"/>
        <end position="353"/>
    </location>
</feature>
<evidence type="ECO:0000313" key="11">
    <source>
        <dbReference type="EMBL" id="WKW15831.1"/>
    </source>
</evidence>
<keyword evidence="2" id="KW-1003">Cell membrane</keyword>
<keyword evidence="3 7" id="KW-0812">Transmembrane</keyword>
<dbReference type="KEGG" id="pspc:Strain318_002234"/>
<dbReference type="EMBL" id="CP130613">
    <property type="protein sequence ID" value="WKW15831.1"/>
    <property type="molecule type" value="Genomic_DNA"/>
</dbReference>
<dbReference type="PANTHER" id="PTHR30572">
    <property type="entry name" value="MEMBRANE COMPONENT OF TRANSPORTER-RELATED"/>
    <property type="match status" value="1"/>
</dbReference>
<evidence type="ECO:0000259" key="8">
    <source>
        <dbReference type="Pfam" id="PF02687"/>
    </source>
</evidence>
<dbReference type="GO" id="GO:0005886">
    <property type="term" value="C:plasma membrane"/>
    <property type="evidence" value="ECO:0007669"/>
    <property type="project" value="UniProtKB-SubCell"/>
</dbReference>
<dbReference type="EMBL" id="CP130612">
    <property type="protein sequence ID" value="WKW12924.1"/>
    <property type="molecule type" value="Genomic_DNA"/>
</dbReference>
<accession>A0AA49K1E6</accession>
<evidence type="ECO:0000256" key="1">
    <source>
        <dbReference type="ARBA" id="ARBA00004651"/>
    </source>
</evidence>
<dbReference type="InterPro" id="IPR003838">
    <property type="entry name" value="ABC3_permease_C"/>
</dbReference>
<evidence type="ECO:0000313" key="12">
    <source>
        <dbReference type="Proteomes" id="UP001229955"/>
    </source>
</evidence>
<keyword evidence="4 7" id="KW-1133">Transmembrane helix</keyword>